<name>D0A6G0_TRYB9</name>
<reference evidence="3" key="1">
    <citation type="journal article" date="2010" name="PLoS Negl. Trop. Dis.">
        <title>The genome sequence of Trypanosoma brucei gambiense, causative agent of chronic human african trypanosomiasis.</title>
        <authorList>
            <person name="Jackson A.P."/>
            <person name="Sanders M."/>
            <person name="Berry A."/>
            <person name="McQuillan J."/>
            <person name="Aslett M.A."/>
            <person name="Quail M.A."/>
            <person name="Chukualim B."/>
            <person name="Capewell P."/>
            <person name="MacLeod A."/>
            <person name="Melville S.E."/>
            <person name="Gibson W."/>
            <person name="Barry J.D."/>
            <person name="Berriman M."/>
            <person name="Hertz-Fowler C."/>
        </authorList>
    </citation>
    <scope>NUCLEOTIDE SEQUENCE [LARGE SCALE GENOMIC DNA]</scope>
    <source>
        <strain evidence="3">MHOM/CI/86/DAL972</strain>
    </source>
</reference>
<proteinExistence type="predicted"/>
<dbReference type="GeneID" id="23867362"/>
<accession>D0A6G0</accession>
<dbReference type="RefSeq" id="XP_011779525.1">
    <property type="nucleotide sequence ID" value="XM_011781223.1"/>
</dbReference>
<dbReference type="Proteomes" id="UP000002316">
    <property type="component" value="Chromosome 11"/>
</dbReference>
<protein>
    <submittedName>
        <fullName evidence="2">Uncharacterized protein</fullName>
    </submittedName>
</protein>
<dbReference type="KEGG" id="tbg:TbgDal_XI3790"/>
<feature type="region of interest" description="Disordered" evidence="1">
    <location>
        <begin position="122"/>
        <end position="147"/>
    </location>
</feature>
<evidence type="ECO:0000313" key="3">
    <source>
        <dbReference type="Proteomes" id="UP000002316"/>
    </source>
</evidence>
<gene>
    <name evidence="2" type="ORF">TbgDal_XI3790</name>
</gene>
<feature type="compositionally biased region" description="Polar residues" evidence="1">
    <location>
        <begin position="127"/>
        <end position="147"/>
    </location>
</feature>
<dbReference type="EMBL" id="FN554974">
    <property type="protein sequence ID" value="CBH17261.1"/>
    <property type="molecule type" value="Genomic_DNA"/>
</dbReference>
<evidence type="ECO:0000256" key="1">
    <source>
        <dbReference type="SAM" id="MobiDB-lite"/>
    </source>
</evidence>
<sequence>MENKFGSINIKFCILHTRVGVSKHERKRCREQQRRDPMCLIIYNMQGTNYIPLSFFHFTFSPYGVPEEITPTSPIKKKRQKTKGQLPPPLSTFLVLVLMDASPSKHVTLDLDKRNFCSKIMKKPNQKKNTSAELKFSTTDPQQHGGT</sequence>
<evidence type="ECO:0000313" key="2">
    <source>
        <dbReference type="EMBL" id="CBH17261.1"/>
    </source>
</evidence>
<organism evidence="2 3">
    <name type="scientific">Trypanosoma brucei gambiense (strain MHOM/CI/86/DAL972)</name>
    <dbReference type="NCBI Taxonomy" id="679716"/>
    <lineage>
        <taxon>Eukaryota</taxon>
        <taxon>Discoba</taxon>
        <taxon>Euglenozoa</taxon>
        <taxon>Kinetoplastea</taxon>
        <taxon>Metakinetoplastina</taxon>
        <taxon>Trypanosomatida</taxon>
        <taxon>Trypanosomatidae</taxon>
        <taxon>Trypanosoma</taxon>
    </lineage>
</organism>
<dbReference type="AlphaFoldDB" id="D0A6G0"/>